<dbReference type="GO" id="GO:0016020">
    <property type="term" value="C:membrane"/>
    <property type="evidence" value="ECO:0007669"/>
    <property type="project" value="UniProtKB-SubCell"/>
</dbReference>
<evidence type="ECO:0000256" key="1">
    <source>
        <dbReference type="ARBA" id="ARBA00004141"/>
    </source>
</evidence>
<feature type="domain" description="Amino acid permease/ SLC12A" evidence="9">
    <location>
        <begin position="51"/>
        <end position="126"/>
    </location>
</feature>
<feature type="domain" description="Amino acid permease/ SLC12A" evidence="9">
    <location>
        <begin position="430"/>
        <end position="509"/>
    </location>
</feature>
<feature type="transmembrane region" description="Helical" evidence="8">
    <location>
        <begin position="301"/>
        <end position="323"/>
    </location>
</feature>
<evidence type="ECO:0000256" key="4">
    <source>
        <dbReference type="ARBA" id="ARBA00022970"/>
    </source>
</evidence>
<evidence type="ECO:0000256" key="8">
    <source>
        <dbReference type="SAM" id="Phobius"/>
    </source>
</evidence>
<dbReference type="InterPro" id="IPR050524">
    <property type="entry name" value="APC_YAT"/>
</dbReference>
<dbReference type="GO" id="GO:0015171">
    <property type="term" value="F:amino acid transmembrane transporter activity"/>
    <property type="evidence" value="ECO:0007669"/>
    <property type="project" value="TreeGrafter"/>
</dbReference>
<reference evidence="10 11" key="1">
    <citation type="submission" date="2018-05" db="EMBL/GenBank/DDBJ databases">
        <title>Genome sequencing and assembly of the regulated plant pathogen Lachnellula willkommii and related sister species for the development of diagnostic species identification markers.</title>
        <authorList>
            <person name="Giroux E."/>
            <person name="Bilodeau G."/>
        </authorList>
    </citation>
    <scope>NUCLEOTIDE SEQUENCE [LARGE SCALE GENOMIC DNA]</scope>
    <source>
        <strain evidence="10 11">CBS 197.66</strain>
    </source>
</reference>
<dbReference type="Gene3D" id="1.20.1740.10">
    <property type="entry name" value="Amino acid/polyamine transporter I"/>
    <property type="match status" value="2"/>
</dbReference>
<evidence type="ECO:0000256" key="5">
    <source>
        <dbReference type="ARBA" id="ARBA00022989"/>
    </source>
</evidence>
<keyword evidence="2" id="KW-0813">Transport</keyword>
<keyword evidence="5 8" id="KW-1133">Transmembrane helix</keyword>
<comment type="subcellular location">
    <subcellularLocation>
        <location evidence="1">Membrane</location>
        <topology evidence="1">Multi-pass membrane protein</topology>
    </subcellularLocation>
</comment>
<evidence type="ECO:0000259" key="9">
    <source>
        <dbReference type="Pfam" id="PF00324"/>
    </source>
</evidence>
<feature type="transmembrane region" description="Helical" evidence="8">
    <location>
        <begin position="72"/>
        <end position="96"/>
    </location>
</feature>
<evidence type="ECO:0000256" key="2">
    <source>
        <dbReference type="ARBA" id="ARBA00022448"/>
    </source>
</evidence>
<feature type="transmembrane region" description="Helical" evidence="8">
    <location>
        <begin position="356"/>
        <end position="376"/>
    </location>
</feature>
<feature type="transmembrane region" description="Helical" evidence="8">
    <location>
        <begin position="450"/>
        <end position="469"/>
    </location>
</feature>
<feature type="transmembrane region" description="Helical" evidence="8">
    <location>
        <begin position="247"/>
        <end position="268"/>
    </location>
</feature>
<gene>
    <name evidence="10" type="primary">SPCC777.04</name>
    <name evidence="10" type="ORF">LSUB1_G006781</name>
</gene>
<feature type="transmembrane region" description="Helical" evidence="8">
    <location>
        <begin position="136"/>
        <end position="156"/>
    </location>
</feature>
<evidence type="ECO:0000256" key="3">
    <source>
        <dbReference type="ARBA" id="ARBA00022692"/>
    </source>
</evidence>
<dbReference type="AlphaFoldDB" id="A0A8H8RLC1"/>
<sequence>MNEAFELNQKHRNDPRPPPTPPDVSPQRNAGPDYNDELPETELKKVLTERHVNMIAFSACIGTGLFLQSGKVVFLAGPGLAVVAYLLSGSIIWSVMGSLGEMTALFPIQGGIFVFPTRFLDEGVGLPVLWYGRLEYIFGCIKMFFLSGLILFNVIVTTLQRVPHANGTTWTYDDPYSFSSKNITIRVDSHDKDSVVVKGNAGIFLAMWTAMTTIVFSMIGFETVSITAAECAPLRSTEAIKMGTRKICIRVFTLYTLCVLVVGFNVPYTDSNLRQIALNSFGQGQNSIYILAAVRNNIHGWPNFFCGFFIFCATTAGINSLYLSSRILHALASIREVWPENIIFQGIRARLERTTWGVPHGAVSVSWLFGLLAFLSTKQTPNIQLGRLATNSVVSMLIVYAIVCVTYLRFYICIEKAATGQIQSLNHTAQDLSAYNRQNRHYPFKSRGQWLKACYGILGCCLLAFFNGWRSFVTPFSAADFVASYISIPVFCFLIVAYHVKLDGWNPKEWRLRNSRELLQPPPEVVLLEDRVGSLRLANDTTLFARENFLPVLKWIWAWLK</sequence>
<dbReference type="InterPro" id="IPR004840">
    <property type="entry name" value="Amino_acid_permease_CS"/>
</dbReference>
<feature type="domain" description="Amino acid permease/ SLC12A" evidence="9">
    <location>
        <begin position="128"/>
        <end position="410"/>
    </location>
</feature>
<dbReference type="PANTHER" id="PTHR43341">
    <property type="entry name" value="AMINO ACID PERMEASE"/>
    <property type="match status" value="1"/>
</dbReference>
<evidence type="ECO:0000313" key="11">
    <source>
        <dbReference type="Proteomes" id="UP000462212"/>
    </source>
</evidence>
<feature type="transmembrane region" description="Helical" evidence="8">
    <location>
        <begin position="481"/>
        <end position="500"/>
    </location>
</feature>
<keyword evidence="11" id="KW-1185">Reference proteome</keyword>
<dbReference type="OrthoDB" id="3900342at2759"/>
<keyword evidence="4" id="KW-0029">Amino-acid transport</keyword>
<feature type="transmembrane region" description="Helical" evidence="8">
    <location>
        <begin position="388"/>
        <end position="408"/>
    </location>
</feature>
<proteinExistence type="predicted"/>
<name>A0A8H8RLC1_9HELO</name>
<dbReference type="InterPro" id="IPR004841">
    <property type="entry name" value="AA-permease/SLC12A_dom"/>
</dbReference>
<dbReference type="PROSITE" id="PS00218">
    <property type="entry name" value="AMINO_ACID_PERMEASE_1"/>
    <property type="match status" value="1"/>
</dbReference>
<dbReference type="Proteomes" id="UP000462212">
    <property type="component" value="Unassembled WGS sequence"/>
</dbReference>
<keyword evidence="6 8" id="KW-0472">Membrane</keyword>
<protein>
    <submittedName>
        <fullName evidence="10">Putative amino-acid permease</fullName>
    </submittedName>
</protein>
<evidence type="ECO:0000256" key="7">
    <source>
        <dbReference type="SAM" id="MobiDB-lite"/>
    </source>
</evidence>
<dbReference type="EMBL" id="QGMJ01000336">
    <property type="protein sequence ID" value="TVY37645.1"/>
    <property type="molecule type" value="Genomic_DNA"/>
</dbReference>
<dbReference type="PANTHER" id="PTHR43341:SF35">
    <property type="entry name" value="ACID TRANSPORTER, PUTATIVE-RELATED"/>
    <property type="match status" value="1"/>
</dbReference>
<dbReference type="Pfam" id="PF00324">
    <property type="entry name" value="AA_permease"/>
    <property type="match status" value="3"/>
</dbReference>
<comment type="caution">
    <text evidence="10">The sequence shown here is derived from an EMBL/GenBank/DDBJ whole genome shotgun (WGS) entry which is preliminary data.</text>
</comment>
<evidence type="ECO:0000313" key="10">
    <source>
        <dbReference type="EMBL" id="TVY37645.1"/>
    </source>
</evidence>
<accession>A0A8H8RLC1</accession>
<organism evidence="10 11">
    <name type="scientific">Lachnellula subtilissima</name>
    <dbReference type="NCBI Taxonomy" id="602034"/>
    <lineage>
        <taxon>Eukaryota</taxon>
        <taxon>Fungi</taxon>
        <taxon>Dikarya</taxon>
        <taxon>Ascomycota</taxon>
        <taxon>Pezizomycotina</taxon>
        <taxon>Leotiomycetes</taxon>
        <taxon>Helotiales</taxon>
        <taxon>Lachnaceae</taxon>
        <taxon>Lachnellula</taxon>
    </lineage>
</organism>
<evidence type="ECO:0000256" key="6">
    <source>
        <dbReference type="ARBA" id="ARBA00023136"/>
    </source>
</evidence>
<keyword evidence="3 8" id="KW-0812">Transmembrane</keyword>
<feature type="region of interest" description="Disordered" evidence="7">
    <location>
        <begin position="1"/>
        <end position="37"/>
    </location>
</feature>